<dbReference type="PANTHER" id="PTHR43651">
    <property type="entry name" value="1,4-ALPHA-GLUCAN-BRANCHING ENZYME"/>
    <property type="match status" value="1"/>
</dbReference>
<dbReference type="SUPFAM" id="SSF51011">
    <property type="entry name" value="Glycosyl hydrolase domain"/>
    <property type="match status" value="1"/>
</dbReference>
<dbReference type="GO" id="GO:0043169">
    <property type="term" value="F:cation binding"/>
    <property type="evidence" value="ECO:0007669"/>
    <property type="project" value="InterPro"/>
</dbReference>
<gene>
    <name evidence="2" type="ORF">JAZ07_02095</name>
</gene>
<evidence type="ECO:0000259" key="1">
    <source>
        <dbReference type="Pfam" id="PF02806"/>
    </source>
</evidence>
<dbReference type="GO" id="GO:0005978">
    <property type="term" value="P:glycogen biosynthetic process"/>
    <property type="evidence" value="ECO:0007669"/>
    <property type="project" value="TreeGrafter"/>
</dbReference>
<dbReference type="GO" id="GO:0003844">
    <property type="term" value="F:1,4-alpha-glucan branching enzyme activity"/>
    <property type="evidence" value="ECO:0007669"/>
    <property type="project" value="TreeGrafter"/>
</dbReference>
<dbReference type="EMBL" id="JAEPCM010000032">
    <property type="protein sequence ID" value="MCG7945119.1"/>
    <property type="molecule type" value="Genomic_DNA"/>
</dbReference>
<evidence type="ECO:0000313" key="3">
    <source>
        <dbReference type="Proteomes" id="UP000886667"/>
    </source>
</evidence>
<dbReference type="InterPro" id="IPR013780">
    <property type="entry name" value="Glyco_hydro_b"/>
</dbReference>
<dbReference type="PANTHER" id="PTHR43651:SF3">
    <property type="entry name" value="1,4-ALPHA-GLUCAN-BRANCHING ENZYME"/>
    <property type="match status" value="1"/>
</dbReference>
<dbReference type="InterPro" id="IPR006048">
    <property type="entry name" value="A-amylase/branching_C"/>
</dbReference>
<reference evidence="2" key="1">
    <citation type="journal article" date="2021" name="Proc. Natl. Acad. Sci. U.S.A.">
        <title>Global biogeography of chemosynthetic symbionts reveals both localized and globally distributed symbiont groups. .</title>
        <authorList>
            <person name="Osvatic J.T."/>
            <person name="Wilkins L.G.E."/>
            <person name="Leibrecht L."/>
            <person name="Leray M."/>
            <person name="Zauner S."/>
            <person name="Polzin J."/>
            <person name="Camacho Y."/>
            <person name="Gros O."/>
            <person name="van Gils J.A."/>
            <person name="Eisen J.A."/>
            <person name="Petersen J.M."/>
            <person name="Yuen B."/>
        </authorList>
    </citation>
    <scope>NUCLEOTIDE SEQUENCE</scope>
    <source>
        <strain evidence="2">MAGclacostrist064TRANS</strain>
    </source>
</reference>
<evidence type="ECO:0000313" key="2">
    <source>
        <dbReference type="EMBL" id="MCG7945119.1"/>
    </source>
</evidence>
<dbReference type="Proteomes" id="UP000886667">
    <property type="component" value="Unassembled WGS sequence"/>
</dbReference>
<feature type="non-terminal residue" evidence="2">
    <location>
        <position position="1"/>
    </location>
</feature>
<organism evidence="2 3">
    <name type="scientific">Candidatus Thiodiazotropha taylori</name>
    <dbReference type="NCBI Taxonomy" id="2792791"/>
    <lineage>
        <taxon>Bacteria</taxon>
        <taxon>Pseudomonadati</taxon>
        <taxon>Pseudomonadota</taxon>
        <taxon>Gammaproteobacteria</taxon>
        <taxon>Chromatiales</taxon>
        <taxon>Sedimenticolaceae</taxon>
        <taxon>Candidatus Thiodiazotropha</taxon>
    </lineage>
</organism>
<proteinExistence type="predicted"/>
<dbReference type="Pfam" id="PF02806">
    <property type="entry name" value="Alpha-amylase_C"/>
    <property type="match status" value="1"/>
</dbReference>
<name>A0A9E4K9S9_9GAMM</name>
<feature type="domain" description="Alpha-amylase/branching enzyme C-terminal all beta" evidence="1">
    <location>
        <begin position="9"/>
        <end position="105"/>
    </location>
</feature>
<dbReference type="AlphaFoldDB" id="A0A9E4K9S9"/>
<dbReference type="FunFam" id="2.60.40.1180:FF:000002">
    <property type="entry name" value="1,4-alpha-glucan branching enzyme GlgB"/>
    <property type="match status" value="1"/>
</dbReference>
<protein>
    <submittedName>
        <fullName evidence="2">Alpha amylase C-terminal domain-containing protein</fullName>
    </submittedName>
</protein>
<comment type="caution">
    <text evidence="2">The sequence shown here is derived from an EMBL/GenBank/DDBJ whole genome shotgun (WGS) entry which is preliminary data.</text>
</comment>
<dbReference type="Gene3D" id="2.60.40.1180">
    <property type="entry name" value="Golgi alpha-mannosidase II"/>
    <property type="match status" value="1"/>
</dbReference>
<accession>A0A9E4K9S9</accession>
<dbReference type="GO" id="GO:0005829">
    <property type="term" value="C:cytosol"/>
    <property type="evidence" value="ECO:0007669"/>
    <property type="project" value="TreeGrafter"/>
</dbReference>
<sequence>EFEFSGFEWIDCHDSSQSILSYARKDRDGNELLIVLNFTPVPRDNYRIGVNRPGQYQEIMNSDSEFYGGSNMGNGKPLVTEQVSWMGRDQSITLTLPPLGAIILKGSH</sequence>